<comment type="caution">
    <text evidence="1">The sequence shown here is derived from an EMBL/GenBank/DDBJ whole genome shotgun (WGS) entry which is preliminary data.</text>
</comment>
<reference evidence="1" key="2">
    <citation type="submission" date="2020-06" db="EMBL/GenBank/DDBJ databases">
        <title>Helianthus annuus Genome sequencing and assembly Release 2.</title>
        <authorList>
            <person name="Gouzy J."/>
            <person name="Langlade N."/>
            <person name="Munos S."/>
        </authorList>
    </citation>
    <scope>NUCLEOTIDE SEQUENCE</scope>
    <source>
        <tissue evidence="1">Leaves</tissue>
    </source>
</reference>
<sequence>MLTIAGLREEYHGLKSNLLARSPPVQFNELHGLLGDHDYMIRSTINTSSTPPQAFNVTTAVTSPASTPTLASIQQQIANLQLMACQLGIQPQSPVPQPRLLKPTSPLGPLPLDRPGDSVETIVGLLVEVMAVGAP</sequence>
<dbReference type="PANTHER" id="PTHR47481:SF30">
    <property type="entry name" value="CCHC-TYPE DOMAIN-CONTAINING PROTEIN"/>
    <property type="match status" value="1"/>
</dbReference>
<dbReference type="EMBL" id="MNCJ02000326">
    <property type="protein sequence ID" value="KAF5783432.1"/>
    <property type="molecule type" value="Genomic_DNA"/>
</dbReference>
<name>A0A9K3HRR0_HELAN</name>
<protein>
    <submittedName>
        <fullName evidence="1">Uncharacterized protein</fullName>
    </submittedName>
</protein>
<dbReference type="PANTHER" id="PTHR47481">
    <property type="match status" value="1"/>
</dbReference>
<proteinExistence type="predicted"/>
<evidence type="ECO:0000313" key="2">
    <source>
        <dbReference type="Proteomes" id="UP000215914"/>
    </source>
</evidence>
<gene>
    <name evidence="1" type="ORF">HanXRQr2_Chr11g0507871</name>
</gene>
<keyword evidence="2" id="KW-1185">Reference proteome</keyword>
<dbReference type="Proteomes" id="UP000215914">
    <property type="component" value="Unassembled WGS sequence"/>
</dbReference>
<evidence type="ECO:0000313" key="1">
    <source>
        <dbReference type="EMBL" id="KAF5783432.1"/>
    </source>
</evidence>
<reference evidence="1" key="1">
    <citation type="journal article" date="2017" name="Nature">
        <title>The sunflower genome provides insights into oil metabolism, flowering and Asterid evolution.</title>
        <authorList>
            <person name="Badouin H."/>
            <person name="Gouzy J."/>
            <person name="Grassa C.J."/>
            <person name="Murat F."/>
            <person name="Staton S.E."/>
            <person name="Cottret L."/>
            <person name="Lelandais-Briere C."/>
            <person name="Owens G.L."/>
            <person name="Carrere S."/>
            <person name="Mayjonade B."/>
            <person name="Legrand L."/>
            <person name="Gill N."/>
            <person name="Kane N.C."/>
            <person name="Bowers J.E."/>
            <person name="Hubner S."/>
            <person name="Bellec A."/>
            <person name="Berard A."/>
            <person name="Berges H."/>
            <person name="Blanchet N."/>
            <person name="Boniface M.C."/>
            <person name="Brunel D."/>
            <person name="Catrice O."/>
            <person name="Chaidir N."/>
            <person name="Claudel C."/>
            <person name="Donnadieu C."/>
            <person name="Faraut T."/>
            <person name="Fievet G."/>
            <person name="Helmstetter N."/>
            <person name="King M."/>
            <person name="Knapp S.J."/>
            <person name="Lai Z."/>
            <person name="Le Paslier M.C."/>
            <person name="Lippi Y."/>
            <person name="Lorenzon L."/>
            <person name="Mandel J.R."/>
            <person name="Marage G."/>
            <person name="Marchand G."/>
            <person name="Marquand E."/>
            <person name="Bret-Mestries E."/>
            <person name="Morien E."/>
            <person name="Nambeesan S."/>
            <person name="Nguyen T."/>
            <person name="Pegot-Espagnet P."/>
            <person name="Pouilly N."/>
            <person name="Raftis F."/>
            <person name="Sallet E."/>
            <person name="Schiex T."/>
            <person name="Thomas J."/>
            <person name="Vandecasteele C."/>
            <person name="Vares D."/>
            <person name="Vear F."/>
            <person name="Vautrin S."/>
            <person name="Crespi M."/>
            <person name="Mangin B."/>
            <person name="Burke J.M."/>
            <person name="Salse J."/>
            <person name="Munos S."/>
            <person name="Vincourt P."/>
            <person name="Rieseberg L.H."/>
            <person name="Langlade N.B."/>
        </authorList>
    </citation>
    <scope>NUCLEOTIDE SEQUENCE</scope>
    <source>
        <tissue evidence="1">Leaves</tissue>
    </source>
</reference>
<dbReference type="Gramene" id="mRNA:HanXRQr2_Chr11g0507871">
    <property type="protein sequence ID" value="mRNA:HanXRQr2_Chr11g0507871"/>
    <property type="gene ID" value="HanXRQr2_Chr11g0507871"/>
</dbReference>
<organism evidence="1 2">
    <name type="scientific">Helianthus annuus</name>
    <name type="common">Common sunflower</name>
    <dbReference type="NCBI Taxonomy" id="4232"/>
    <lineage>
        <taxon>Eukaryota</taxon>
        <taxon>Viridiplantae</taxon>
        <taxon>Streptophyta</taxon>
        <taxon>Embryophyta</taxon>
        <taxon>Tracheophyta</taxon>
        <taxon>Spermatophyta</taxon>
        <taxon>Magnoliopsida</taxon>
        <taxon>eudicotyledons</taxon>
        <taxon>Gunneridae</taxon>
        <taxon>Pentapetalae</taxon>
        <taxon>asterids</taxon>
        <taxon>campanulids</taxon>
        <taxon>Asterales</taxon>
        <taxon>Asteraceae</taxon>
        <taxon>Asteroideae</taxon>
        <taxon>Heliantheae alliance</taxon>
        <taxon>Heliantheae</taxon>
        <taxon>Helianthus</taxon>
    </lineage>
</organism>
<dbReference type="AlphaFoldDB" id="A0A9K3HRR0"/>
<accession>A0A9K3HRR0</accession>